<evidence type="ECO:0000313" key="4">
    <source>
        <dbReference type="Proteomes" id="UP001321445"/>
    </source>
</evidence>
<evidence type="ECO:0008006" key="5">
    <source>
        <dbReference type="Google" id="ProtNLM"/>
    </source>
</evidence>
<reference evidence="3 4" key="1">
    <citation type="submission" date="2023-03" db="EMBL/GenBank/DDBJ databases">
        <title>Description of Hydrogenimonas sp. ISO32.</title>
        <authorList>
            <person name="Mino S."/>
            <person name="Fukazawa S."/>
            <person name="Sawabe T."/>
        </authorList>
    </citation>
    <scope>NUCLEOTIDE SEQUENCE [LARGE SCALE GENOMIC DNA]</scope>
    <source>
        <strain evidence="3 4">ISO32</strain>
    </source>
</reference>
<feature type="region of interest" description="Disordered" evidence="1">
    <location>
        <begin position="41"/>
        <end position="65"/>
    </location>
</feature>
<gene>
    <name evidence="3" type="ORF">HCR_15540</name>
</gene>
<name>A0ABN6WW66_9BACT</name>
<evidence type="ECO:0000256" key="1">
    <source>
        <dbReference type="SAM" id="MobiDB-lite"/>
    </source>
</evidence>
<proteinExistence type="predicted"/>
<accession>A0ABN6WW66</accession>
<protein>
    <recommendedName>
        <fullName evidence="5">Secreted protein</fullName>
    </recommendedName>
</protein>
<dbReference type="Proteomes" id="UP001321445">
    <property type="component" value="Chromosome"/>
</dbReference>
<organism evidence="3 4">
    <name type="scientific">Hydrogenimonas cancrithermarum</name>
    <dbReference type="NCBI Taxonomy" id="2993563"/>
    <lineage>
        <taxon>Bacteria</taxon>
        <taxon>Pseudomonadati</taxon>
        <taxon>Campylobacterota</taxon>
        <taxon>Epsilonproteobacteria</taxon>
        <taxon>Campylobacterales</taxon>
        <taxon>Hydrogenimonadaceae</taxon>
        <taxon>Hydrogenimonas</taxon>
    </lineage>
</organism>
<feature type="chain" id="PRO_5047517879" description="Secreted protein" evidence="2">
    <location>
        <begin position="20"/>
        <end position="65"/>
    </location>
</feature>
<evidence type="ECO:0000313" key="3">
    <source>
        <dbReference type="EMBL" id="BDY13242.1"/>
    </source>
</evidence>
<keyword evidence="4" id="KW-1185">Reference proteome</keyword>
<keyword evidence="2" id="KW-0732">Signal</keyword>
<dbReference type="EMBL" id="AP027370">
    <property type="protein sequence ID" value="BDY13242.1"/>
    <property type="molecule type" value="Genomic_DNA"/>
</dbReference>
<feature type="signal peptide" evidence="2">
    <location>
        <begin position="1"/>
        <end position="19"/>
    </location>
</feature>
<feature type="compositionally biased region" description="Polar residues" evidence="1">
    <location>
        <begin position="50"/>
        <end position="65"/>
    </location>
</feature>
<dbReference type="RefSeq" id="WP_286336202.1">
    <property type="nucleotide sequence ID" value="NZ_AP027370.1"/>
</dbReference>
<evidence type="ECO:0000256" key="2">
    <source>
        <dbReference type="SAM" id="SignalP"/>
    </source>
</evidence>
<sequence length="65" mass="7285">MNKTFIIAAIFAVSTTLMAEETVHYADTTYGPSDTVVHYDMERPQDNTKDQTNVPNDNIHPQTGK</sequence>